<comment type="caution">
    <text evidence="3">The sequence shown here is derived from an EMBL/GenBank/DDBJ whole genome shotgun (WGS) entry which is preliminary data.</text>
</comment>
<keyword evidence="4" id="KW-1185">Reference proteome</keyword>
<feature type="region of interest" description="Disordered" evidence="1">
    <location>
        <begin position="103"/>
        <end position="146"/>
    </location>
</feature>
<name>A0AAD8GXB9_9APIA</name>
<dbReference type="EMBL" id="JAUIZM010000011">
    <property type="protein sequence ID" value="KAK1355874.1"/>
    <property type="molecule type" value="Genomic_DNA"/>
</dbReference>
<dbReference type="PANTHER" id="PTHR46245">
    <property type="entry name" value="B3 DOMAIN-CONTAINING PROTEIN OS07G0563300"/>
    <property type="match status" value="1"/>
</dbReference>
<evidence type="ECO:0000256" key="2">
    <source>
        <dbReference type="SAM" id="Phobius"/>
    </source>
</evidence>
<feature type="compositionally biased region" description="Basic and acidic residues" evidence="1">
    <location>
        <begin position="111"/>
        <end position="131"/>
    </location>
</feature>
<proteinExistence type="predicted"/>
<reference evidence="3" key="2">
    <citation type="submission" date="2023-05" db="EMBL/GenBank/DDBJ databases">
        <authorList>
            <person name="Schelkunov M.I."/>
        </authorList>
    </citation>
    <scope>NUCLEOTIDE SEQUENCE</scope>
    <source>
        <strain evidence="3">Hsosn_3</strain>
        <tissue evidence="3">Leaf</tissue>
    </source>
</reference>
<dbReference type="Proteomes" id="UP001237642">
    <property type="component" value="Unassembled WGS sequence"/>
</dbReference>
<keyword evidence="2" id="KW-1133">Transmembrane helix</keyword>
<evidence type="ECO:0000313" key="3">
    <source>
        <dbReference type="EMBL" id="KAK1355874.1"/>
    </source>
</evidence>
<keyword evidence="2" id="KW-0812">Transmembrane</keyword>
<protein>
    <submittedName>
        <fullName evidence="3">Uncharacterized protein</fullName>
    </submittedName>
</protein>
<feature type="transmembrane region" description="Helical" evidence="2">
    <location>
        <begin position="57"/>
        <end position="85"/>
    </location>
</feature>
<accession>A0AAD8GXB9</accession>
<dbReference type="AlphaFoldDB" id="A0AAD8GXB9"/>
<keyword evidence="2" id="KW-0472">Membrane</keyword>
<gene>
    <name evidence="3" type="ORF">POM88_049130</name>
</gene>
<reference evidence="3" key="1">
    <citation type="submission" date="2023-02" db="EMBL/GenBank/DDBJ databases">
        <title>Genome of toxic invasive species Heracleum sosnowskyi carries increased number of genes despite the absence of recent whole-genome duplications.</title>
        <authorList>
            <person name="Schelkunov M."/>
            <person name="Shtratnikova V."/>
            <person name="Makarenko M."/>
            <person name="Klepikova A."/>
            <person name="Omelchenko D."/>
            <person name="Novikova G."/>
            <person name="Obukhova E."/>
            <person name="Bogdanov V."/>
            <person name="Penin A."/>
            <person name="Logacheva M."/>
        </authorList>
    </citation>
    <scope>NUCLEOTIDE SEQUENCE</scope>
    <source>
        <strain evidence="3">Hsosn_3</strain>
        <tissue evidence="3">Leaf</tissue>
    </source>
</reference>
<evidence type="ECO:0000313" key="4">
    <source>
        <dbReference type="Proteomes" id="UP001237642"/>
    </source>
</evidence>
<sequence>MKSTGSASIGASTGIFIDVKRLNQVGLHVHKEWLDNKGDVGTNPKQKKKLGGVKSALFIYVTMGLENVAFIVILQLDIVFLLLFFKLTFNRLNPHGKLVMGCRKASSASNQKKEPAKSARDKPSARGDAIAKKNKSGEVGTPHHYSNKNSVSSSLLVVNKVNLADSARKCYKVENKCDAKAQGLFHPPPNDVPKIVVIDGYEIEEFEVFVVAIINRNLSFPETADGFHDVKHGTGDEILRKTEQFKFFDRAAIIRNTDSSNSCALFIGYVIDSCIIRFL</sequence>
<evidence type="ECO:0000256" key="1">
    <source>
        <dbReference type="SAM" id="MobiDB-lite"/>
    </source>
</evidence>
<organism evidence="3 4">
    <name type="scientific">Heracleum sosnowskyi</name>
    <dbReference type="NCBI Taxonomy" id="360622"/>
    <lineage>
        <taxon>Eukaryota</taxon>
        <taxon>Viridiplantae</taxon>
        <taxon>Streptophyta</taxon>
        <taxon>Embryophyta</taxon>
        <taxon>Tracheophyta</taxon>
        <taxon>Spermatophyta</taxon>
        <taxon>Magnoliopsida</taxon>
        <taxon>eudicotyledons</taxon>
        <taxon>Gunneridae</taxon>
        <taxon>Pentapetalae</taxon>
        <taxon>asterids</taxon>
        <taxon>campanulids</taxon>
        <taxon>Apiales</taxon>
        <taxon>Apiaceae</taxon>
        <taxon>Apioideae</taxon>
        <taxon>apioid superclade</taxon>
        <taxon>Tordylieae</taxon>
        <taxon>Tordyliinae</taxon>
        <taxon>Heracleum</taxon>
    </lineage>
</organism>
<dbReference type="PANTHER" id="PTHR46245:SF19">
    <property type="entry name" value="TF-B3 DOMAIN-CONTAINING PROTEIN"/>
    <property type="match status" value="1"/>
</dbReference>